<dbReference type="FunFam" id="3.40.140.10:FF:000006">
    <property type="entry name" value="Cytidine deaminase"/>
    <property type="match status" value="1"/>
</dbReference>
<comment type="caution">
    <text evidence="6">The sequence shown here is derived from an EMBL/GenBank/DDBJ whole genome shotgun (WGS) entry which is preliminary data.</text>
</comment>
<dbReference type="AlphaFoldDB" id="A0ABD1R8G2"/>
<keyword evidence="7" id="KW-1185">Reference proteome</keyword>
<sequence>MKKNQNGTLCHSNSFGKETDPVFFTSRETFQLNTYREDKGSMDIEAKAIDELWNGKLVEKISKDDENESGDSLTMEDQKRFSNNDREGTTDPLASDVKGRENLPNSPELESSLKYEDFVHGNENESKNSAVSDLFETDKNVYTDKNITECELPELVISCKEVNYHIVKDICVDDGIPIEETILMESNEDDSAGVNVCLPPRRCETTEGDLDSELLIPDGLTGLCLECSKDIASNEYGTEGGGDGKSLVPVGPKSASEISFDKDTTRECDPEDSIQACLVKGGATGKVESDLSEGSFVNNMLPMQEFGTRSFLRSFLNSLNSEEKEVAHPLDQISSGEANKKFQPSNLSYNSEMESGSNTSNFNSPKPAAACSMNESIESVNEQSVKSVDVHDHKDANSDSLSDTSPVQCASTEDKSIGNVREQYVKDESHDNSSATCSRGSTSIENVKQSPDHKGRKSDYQSLGQVLFASRQDKNTGNARDQALEMLNTSKHVDGNLKAQYDGGESSFSAGDHVTYSGPIPFSGSLSLRSDSSAATSTRSFAFPVLQSDWNISPDLEIVMAVFVVFFLIFLGKTVHSDAAYCICNDGLSDPVLQRNIDYACGAGADCTPIVQNGPCFQPNTVKDHCNYAVNSYYQRKGQVVGSCNFSNTATVTPNVPPAAPGCVYPSSPSNTGPSPTPLTPGGTPNASNGTPMTPFPGSNTPPSFNLAPSGVGFGNNDNRASVTLHRSPVFFHVGAVGLGSDGRVFLGVNLELLGLPLHHSVHAEQFLLTNLAVHGCPVLLALAVSDAPCGHCRQFFQELRDAKSLRILVTSHVQGNIEKCLSFKPMSEILPNPFGPHDLLDQEIPLLLEPHNNGLSLLPKNAVYVEGNSSNLCNGNCELSPGNDNYGKLSNGNCENPKKDEVLLRKAALEASNNAHAPYSGCPSGVALMDFEGKVYRGSYVEYAAYNPSLGPVQAALVAYVAGVGGGYESIVAAVLVEKEGAKVRQEGTARLILKTISPKCEFRVFYCRSVENGCKNRL</sequence>
<protein>
    <submittedName>
        <fullName evidence="6">Cytidine deaminase</fullName>
    </submittedName>
</protein>
<feature type="compositionally biased region" description="Polar residues" evidence="4">
    <location>
        <begin position="332"/>
        <end position="364"/>
    </location>
</feature>
<dbReference type="InterPro" id="IPR016193">
    <property type="entry name" value="Cytidine_deaminase-like"/>
</dbReference>
<feature type="compositionally biased region" description="Polar residues" evidence="4">
    <location>
        <begin position="398"/>
        <end position="411"/>
    </location>
</feature>
<dbReference type="GO" id="GO:0005829">
    <property type="term" value="C:cytosol"/>
    <property type="evidence" value="ECO:0007669"/>
    <property type="project" value="UniProtKB-ARBA"/>
</dbReference>
<evidence type="ECO:0000259" key="5">
    <source>
        <dbReference type="PROSITE" id="PS51747"/>
    </source>
</evidence>
<dbReference type="Gene3D" id="3.40.140.10">
    <property type="entry name" value="Cytidine Deaminase, domain 2"/>
    <property type="match status" value="2"/>
</dbReference>
<evidence type="ECO:0000256" key="1">
    <source>
        <dbReference type="ARBA" id="ARBA00006576"/>
    </source>
</evidence>
<dbReference type="PANTHER" id="PTHR33914">
    <property type="entry name" value="18S PRE-RIBOSOMAL ASSEMBLY PROTEIN GAR2-LIKE PROTEIN"/>
    <property type="match status" value="1"/>
</dbReference>
<dbReference type="CDD" id="cd01283">
    <property type="entry name" value="cytidine_deaminase"/>
    <property type="match status" value="2"/>
</dbReference>
<keyword evidence="3" id="KW-0732">Signal</keyword>
<name>A0ABD1R8G2_9LAMI</name>
<feature type="region of interest" description="Disordered" evidence="4">
    <location>
        <begin position="664"/>
        <end position="702"/>
    </location>
</feature>
<evidence type="ECO:0000256" key="4">
    <source>
        <dbReference type="SAM" id="MobiDB-lite"/>
    </source>
</evidence>
<dbReference type="GO" id="GO:0004126">
    <property type="term" value="F:cytidine deaminase activity"/>
    <property type="evidence" value="ECO:0007669"/>
    <property type="project" value="UniProtKB-ARBA"/>
</dbReference>
<dbReference type="GO" id="GO:0042803">
    <property type="term" value="F:protein homodimerization activity"/>
    <property type="evidence" value="ECO:0007669"/>
    <property type="project" value="UniProtKB-ARBA"/>
</dbReference>
<dbReference type="InterPro" id="IPR012946">
    <property type="entry name" value="X8"/>
</dbReference>
<evidence type="ECO:0000256" key="3">
    <source>
        <dbReference type="ARBA" id="ARBA00022729"/>
    </source>
</evidence>
<dbReference type="Proteomes" id="UP001604336">
    <property type="component" value="Unassembled WGS sequence"/>
</dbReference>
<accession>A0ABD1R8G2</accession>
<dbReference type="Pfam" id="PF08211">
    <property type="entry name" value="dCMP_cyt_deam_2"/>
    <property type="match status" value="1"/>
</dbReference>
<dbReference type="EMBL" id="JBFOLK010000009">
    <property type="protein sequence ID" value="KAL2484705.1"/>
    <property type="molecule type" value="Genomic_DNA"/>
</dbReference>
<dbReference type="InterPro" id="IPR040378">
    <property type="entry name" value="BASL"/>
</dbReference>
<feature type="compositionally biased region" description="Low complexity" evidence="4">
    <location>
        <begin position="666"/>
        <end position="685"/>
    </location>
</feature>
<feature type="compositionally biased region" description="Polar residues" evidence="4">
    <location>
        <begin position="432"/>
        <end position="449"/>
    </location>
</feature>
<gene>
    <name evidence="6" type="ORF">Adt_29461</name>
</gene>
<comment type="subunit">
    <text evidence="2">Homodimer.</text>
</comment>
<dbReference type="InterPro" id="IPR002125">
    <property type="entry name" value="CMP_dCMP_dom"/>
</dbReference>
<feature type="region of interest" description="Disordered" evidence="4">
    <location>
        <begin position="327"/>
        <end position="460"/>
    </location>
</feature>
<evidence type="ECO:0000313" key="6">
    <source>
        <dbReference type="EMBL" id="KAL2484705.1"/>
    </source>
</evidence>
<feature type="compositionally biased region" description="Basic and acidic residues" evidence="4">
    <location>
        <begin position="76"/>
        <end position="89"/>
    </location>
</feature>
<dbReference type="SUPFAM" id="SSF53927">
    <property type="entry name" value="Cytidine deaminase-like"/>
    <property type="match status" value="2"/>
</dbReference>
<comment type="similarity">
    <text evidence="1">Belongs to the cytidine and deoxycytidylate deaminase family.</text>
</comment>
<dbReference type="GO" id="GO:0046135">
    <property type="term" value="P:pyrimidine nucleoside catabolic process"/>
    <property type="evidence" value="ECO:0007669"/>
    <property type="project" value="UniProtKB-ARBA"/>
</dbReference>
<dbReference type="SMART" id="SM00768">
    <property type="entry name" value="X8"/>
    <property type="match status" value="1"/>
</dbReference>
<dbReference type="Gene3D" id="1.20.58.1040">
    <property type="match status" value="1"/>
</dbReference>
<feature type="domain" description="CMP/dCMP-type deaminase" evidence="5">
    <location>
        <begin position="900"/>
        <end position="1020"/>
    </location>
</feature>
<dbReference type="PANTHER" id="PTHR33914:SF2">
    <property type="entry name" value="OS02G0582100 PROTEIN"/>
    <property type="match status" value="1"/>
</dbReference>
<feature type="compositionally biased region" description="Polar residues" evidence="4">
    <location>
        <begin position="686"/>
        <end position="702"/>
    </location>
</feature>
<dbReference type="InterPro" id="IPR013171">
    <property type="entry name" value="Cyd/dCyd_deaminase_Zn-bd"/>
</dbReference>
<feature type="compositionally biased region" description="Basic and acidic residues" evidence="4">
    <location>
        <begin position="450"/>
        <end position="459"/>
    </location>
</feature>
<feature type="compositionally biased region" description="Basic and acidic residues" evidence="4">
    <location>
        <begin position="388"/>
        <end position="397"/>
    </location>
</feature>
<dbReference type="GO" id="GO:0008270">
    <property type="term" value="F:zinc ion binding"/>
    <property type="evidence" value="ECO:0007669"/>
    <property type="project" value="UniProtKB-ARBA"/>
</dbReference>
<proteinExistence type="inferred from homology"/>
<organism evidence="6 7">
    <name type="scientific">Abeliophyllum distichum</name>
    <dbReference type="NCBI Taxonomy" id="126358"/>
    <lineage>
        <taxon>Eukaryota</taxon>
        <taxon>Viridiplantae</taxon>
        <taxon>Streptophyta</taxon>
        <taxon>Embryophyta</taxon>
        <taxon>Tracheophyta</taxon>
        <taxon>Spermatophyta</taxon>
        <taxon>Magnoliopsida</taxon>
        <taxon>eudicotyledons</taxon>
        <taxon>Gunneridae</taxon>
        <taxon>Pentapetalae</taxon>
        <taxon>asterids</taxon>
        <taxon>lamiids</taxon>
        <taxon>Lamiales</taxon>
        <taxon>Oleaceae</taxon>
        <taxon>Forsythieae</taxon>
        <taxon>Abeliophyllum</taxon>
    </lineage>
</organism>
<dbReference type="Pfam" id="PF07983">
    <property type="entry name" value="X8"/>
    <property type="match status" value="1"/>
</dbReference>
<dbReference type="Pfam" id="PF00383">
    <property type="entry name" value="dCMP_cyt_deam_1"/>
    <property type="match status" value="1"/>
</dbReference>
<reference evidence="7" key="1">
    <citation type="submission" date="2024-07" db="EMBL/GenBank/DDBJ databases">
        <title>Two chromosome-level genome assemblies of Korean endemic species Abeliophyllum distichum and Forsythia ovata (Oleaceae).</title>
        <authorList>
            <person name="Jang H."/>
        </authorList>
    </citation>
    <scope>NUCLEOTIDE SEQUENCE [LARGE SCALE GENOMIC DNA]</scope>
</reference>
<feature type="region of interest" description="Disordered" evidence="4">
    <location>
        <begin position="63"/>
        <end position="111"/>
    </location>
</feature>
<dbReference type="PROSITE" id="PS51747">
    <property type="entry name" value="CYT_DCMP_DEAMINASES_2"/>
    <property type="match status" value="2"/>
</dbReference>
<feature type="domain" description="CMP/dCMP-type deaminase" evidence="5">
    <location>
        <begin position="715"/>
        <end position="821"/>
    </location>
</feature>
<feature type="compositionally biased region" description="Polar residues" evidence="4">
    <location>
        <begin position="373"/>
        <end position="386"/>
    </location>
</feature>
<evidence type="ECO:0000256" key="2">
    <source>
        <dbReference type="ARBA" id="ARBA00011738"/>
    </source>
</evidence>
<evidence type="ECO:0000313" key="7">
    <source>
        <dbReference type="Proteomes" id="UP001604336"/>
    </source>
</evidence>